<keyword evidence="1" id="KW-0472">Membrane</keyword>
<protein>
    <submittedName>
        <fullName evidence="2">Uncharacterized protein</fullName>
    </submittedName>
</protein>
<dbReference type="NCBIfam" id="NF045611">
    <property type="entry name" value="small_CydP"/>
    <property type="match status" value="1"/>
</dbReference>
<proteinExistence type="predicted"/>
<dbReference type="EMBL" id="JAUEDK010000010">
    <property type="protein sequence ID" value="MDN0074836.1"/>
    <property type="molecule type" value="Genomic_DNA"/>
</dbReference>
<accession>A0ABT7XM27</accession>
<dbReference type="Proteomes" id="UP001168540">
    <property type="component" value="Unassembled WGS sequence"/>
</dbReference>
<keyword evidence="3" id="KW-1185">Reference proteome</keyword>
<comment type="caution">
    <text evidence="2">The sequence shown here is derived from an EMBL/GenBank/DDBJ whole genome shotgun (WGS) entry which is preliminary data.</text>
</comment>
<evidence type="ECO:0000313" key="3">
    <source>
        <dbReference type="Proteomes" id="UP001168540"/>
    </source>
</evidence>
<dbReference type="InterPro" id="IPR054636">
    <property type="entry name" value="CydP"/>
</dbReference>
<dbReference type="RefSeq" id="WP_289829417.1">
    <property type="nucleotide sequence ID" value="NZ_JAUEDK010000010.1"/>
</dbReference>
<evidence type="ECO:0000313" key="2">
    <source>
        <dbReference type="EMBL" id="MDN0074836.1"/>
    </source>
</evidence>
<reference evidence="2" key="1">
    <citation type="submission" date="2023-06" db="EMBL/GenBank/DDBJ databases">
        <authorList>
            <person name="Zhang S."/>
        </authorList>
    </citation>
    <scope>NUCLEOTIDE SEQUENCE</scope>
    <source>
        <strain evidence="2">SG2303</strain>
    </source>
</reference>
<gene>
    <name evidence="2" type="ORF">QU481_08010</name>
</gene>
<keyword evidence="1" id="KW-0812">Transmembrane</keyword>
<sequence length="55" mass="6157">MPKFSSRLGREIVLVLLIKLALIAAIWQLWFSDRTPVDPQRVAMHLSANQQGGSP</sequence>
<evidence type="ECO:0000256" key="1">
    <source>
        <dbReference type="SAM" id="Phobius"/>
    </source>
</evidence>
<organism evidence="2 3">
    <name type="scientific">Crenobacter oryzisoli</name>
    <dbReference type="NCBI Taxonomy" id="3056844"/>
    <lineage>
        <taxon>Bacteria</taxon>
        <taxon>Pseudomonadati</taxon>
        <taxon>Pseudomonadota</taxon>
        <taxon>Betaproteobacteria</taxon>
        <taxon>Neisseriales</taxon>
        <taxon>Neisseriaceae</taxon>
        <taxon>Crenobacter</taxon>
    </lineage>
</organism>
<keyword evidence="1" id="KW-1133">Transmembrane helix</keyword>
<feature type="transmembrane region" description="Helical" evidence="1">
    <location>
        <begin position="12"/>
        <end position="31"/>
    </location>
</feature>
<name>A0ABT7XM27_9NEIS</name>